<dbReference type="AlphaFoldDB" id="A0AAU9J140"/>
<evidence type="ECO:0000313" key="1">
    <source>
        <dbReference type="EMBL" id="CAG9319456.1"/>
    </source>
</evidence>
<comment type="caution">
    <text evidence="1">The sequence shown here is derived from an EMBL/GenBank/DDBJ whole genome shotgun (WGS) entry which is preliminary data.</text>
</comment>
<dbReference type="EMBL" id="CAJZBQ010000023">
    <property type="protein sequence ID" value="CAG9319456.1"/>
    <property type="molecule type" value="Genomic_DNA"/>
</dbReference>
<protein>
    <submittedName>
        <fullName evidence="1">Uncharacterized protein</fullName>
    </submittedName>
</protein>
<name>A0AAU9J140_9CILI</name>
<dbReference type="Proteomes" id="UP001162131">
    <property type="component" value="Unassembled WGS sequence"/>
</dbReference>
<sequence>MVVCATNAGTSAAITKKRGKSEIITIPEIIERYNKHFPHIMVLLRQKFGSAYPVNSEKSCSMSGDFASAVVSSVLNPWNAGVKAKMEAWCNGWWHGDSTWWSKMLKIEANWRK</sequence>
<accession>A0AAU9J140</accession>
<evidence type="ECO:0000313" key="2">
    <source>
        <dbReference type="Proteomes" id="UP001162131"/>
    </source>
</evidence>
<proteinExistence type="predicted"/>
<gene>
    <name evidence="1" type="ORF">BSTOLATCC_MIC24009</name>
</gene>
<reference evidence="1" key="1">
    <citation type="submission" date="2021-09" db="EMBL/GenBank/DDBJ databases">
        <authorList>
            <consortium name="AG Swart"/>
            <person name="Singh M."/>
            <person name="Singh A."/>
            <person name="Seah K."/>
            <person name="Emmerich C."/>
        </authorList>
    </citation>
    <scope>NUCLEOTIDE SEQUENCE</scope>
    <source>
        <strain evidence="1">ATCC30299</strain>
    </source>
</reference>
<keyword evidence="2" id="KW-1185">Reference proteome</keyword>
<organism evidence="1 2">
    <name type="scientific">Blepharisma stoltei</name>
    <dbReference type="NCBI Taxonomy" id="1481888"/>
    <lineage>
        <taxon>Eukaryota</taxon>
        <taxon>Sar</taxon>
        <taxon>Alveolata</taxon>
        <taxon>Ciliophora</taxon>
        <taxon>Postciliodesmatophora</taxon>
        <taxon>Heterotrichea</taxon>
        <taxon>Heterotrichida</taxon>
        <taxon>Blepharismidae</taxon>
        <taxon>Blepharisma</taxon>
    </lineage>
</organism>